<gene>
    <name evidence="2" type="ORF">FZC79_10540</name>
</gene>
<feature type="transmembrane region" description="Helical" evidence="1">
    <location>
        <begin position="6"/>
        <end position="24"/>
    </location>
</feature>
<feature type="transmembrane region" description="Helical" evidence="1">
    <location>
        <begin position="36"/>
        <end position="55"/>
    </location>
</feature>
<keyword evidence="1" id="KW-1133">Transmembrane helix</keyword>
<accession>A0A5D4KFA4</accession>
<sequence>MDPFTFGIVATGSLGGGLLLLAALDKGGFSINEDLLVIVVEVIKAGAILKFLSYISQLFI</sequence>
<organism evidence="2 3">
    <name type="scientific">Rossellomorea vietnamensis</name>
    <dbReference type="NCBI Taxonomy" id="218284"/>
    <lineage>
        <taxon>Bacteria</taxon>
        <taxon>Bacillati</taxon>
        <taxon>Bacillota</taxon>
        <taxon>Bacilli</taxon>
        <taxon>Bacillales</taxon>
        <taxon>Bacillaceae</taxon>
        <taxon>Rossellomorea</taxon>
    </lineage>
</organism>
<name>A0A5D4KFA4_9BACI</name>
<comment type="caution">
    <text evidence="2">The sequence shown here is derived from an EMBL/GenBank/DDBJ whole genome shotgun (WGS) entry which is preliminary data.</text>
</comment>
<evidence type="ECO:0000256" key="1">
    <source>
        <dbReference type="SAM" id="Phobius"/>
    </source>
</evidence>
<evidence type="ECO:0000313" key="3">
    <source>
        <dbReference type="Proteomes" id="UP000323317"/>
    </source>
</evidence>
<keyword evidence="1" id="KW-0472">Membrane</keyword>
<dbReference type="RefSeq" id="WP_187442740.1">
    <property type="nucleotide sequence ID" value="NZ_VTEH01000006.1"/>
</dbReference>
<proteinExistence type="predicted"/>
<dbReference type="Proteomes" id="UP000323317">
    <property type="component" value="Unassembled WGS sequence"/>
</dbReference>
<dbReference type="EMBL" id="VTEH01000006">
    <property type="protein sequence ID" value="TYR75596.1"/>
    <property type="molecule type" value="Genomic_DNA"/>
</dbReference>
<protein>
    <submittedName>
        <fullName evidence="2">Uncharacterized protein</fullName>
    </submittedName>
</protein>
<keyword evidence="1" id="KW-0812">Transmembrane</keyword>
<dbReference type="AlphaFoldDB" id="A0A5D4KFA4"/>
<evidence type="ECO:0000313" key="2">
    <source>
        <dbReference type="EMBL" id="TYR75596.1"/>
    </source>
</evidence>
<reference evidence="2 3" key="1">
    <citation type="submission" date="2019-08" db="EMBL/GenBank/DDBJ databases">
        <title>Bacillus genomes from the desert of Cuatro Cienegas, Coahuila.</title>
        <authorList>
            <person name="Olmedo-Alvarez G."/>
        </authorList>
    </citation>
    <scope>NUCLEOTIDE SEQUENCE [LARGE SCALE GENOMIC DNA]</scope>
    <source>
        <strain evidence="2 3">CH40_1T</strain>
    </source>
</reference>